<evidence type="ECO:0000259" key="3">
    <source>
        <dbReference type="Pfam" id="PF04321"/>
    </source>
</evidence>
<dbReference type="SUPFAM" id="SSF51735">
    <property type="entry name" value="NAD(P)-binding Rossmann-fold domains"/>
    <property type="match status" value="1"/>
</dbReference>
<keyword evidence="2" id="KW-0521">NADP</keyword>
<feature type="domain" description="RmlD-like substrate binding" evidence="3">
    <location>
        <begin position="1"/>
        <end position="277"/>
    </location>
</feature>
<keyword evidence="2 4" id="KW-0560">Oxidoreductase</keyword>
<dbReference type="GO" id="GO:0008831">
    <property type="term" value="F:dTDP-4-dehydrorhamnose reductase activity"/>
    <property type="evidence" value="ECO:0007669"/>
    <property type="project" value="UniProtKB-EC"/>
</dbReference>
<dbReference type="GO" id="GO:0005829">
    <property type="term" value="C:cytosol"/>
    <property type="evidence" value="ECO:0007669"/>
    <property type="project" value="TreeGrafter"/>
</dbReference>
<dbReference type="PANTHER" id="PTHR10491">
    <property type="entry name" value="DTDP-4-DEHYDRORHAMNOSE REDUCTASE"/>
    <property type="match status" value="1"/>
</dbReference>
<dbReference type="OrthoDB" id="9803892at2"/>
<evidence type="ECO:0000313" key="4">
    <source>
        <dbReference type="EMBL" id="RIE02089.1"/>
    </source>
</evidence>
<dbReference type="InterPro" id="IPR036291">
    <property type="entry name" value="NAD(P)-bd_dom_sf"/>
</dbReference>
<evidence type="ECO:0000313" key="5">
    <source>
        <dbReference type="Proteomes" id="UP000266340"/>
    </source>
</evidence>
<reference evidence="4 5" key="1">
    <citation type="submission" date="2018-09" db="EMBL/GenBank/DDBJ databases">
        <title>Cohnella cavernae sp. nov., isolated from a karst cave.</title>
        <authorList>
            <person name="Zhu H."/>
        </authorList>
    </citation>
    <scope>NUCLEOTIDE SEQUENCE [LARGE SCALE GENOMIC DNA]</scope>
    <source>
        <strain evidence="4 5">K2E09-144</strain>
    </source>
</reference>
<proteinExistence type="inferred from homology"/>
<organism evidence="4 5">
    <name type="scientific">Cohnella faecalis</name>
    <dbReference type="NCBI Taxonomy" id="2315694"/>
    <lineage>
        <taxon>Bacteria</taxon>
        <taxon>Bacillati</taxon>
        <taxon>Bacillota</taxon>
        <taxon>Bacilli</taxon>
        <taxon>Bacillales</taxon>
        <taxon>Paenibacillaceae</taxon>
        <taxon>Cohnella</taxon>
    </lineage>
</organism>
<dbReference type="InterPro" id="IPR029903">
    <property type="entry name" value="RmlD-like-bd"/>
</dbReference>
<comment type="function">
    <text evidence="2">Catalyzes the reduction of dTDP-6-deoxy-L-lyxo-4-hexulose to yield dTDP-L-rhamnose.</text>
</comment>
<comment type="pathway">
    <text evidence="2">Carbohydrate biosynthesis; dTDP-L-rhamnose biosynthesis.</text>
</comment>
<dbReference type="InterPro" id="IPR005913">
    <property type="entry name" value="dTDP_dehydrorham_reduct"/>
</dbReference>
<dbReference type="PANTHER" id="PTHR10491:SF4">
    <property type="entry name" value="METHIONINE ADENOSYLTRANSFERASE 2 SUBUNIT BETA"/>
    <property type="match status" value="1"/>
</dbReference>
<evidence type="ECO:0000256" key="2">
    <source>
        <dbReference type="RuleBase" id="RU364082"/>
    </source>
</evidence>
<dbReference type="FunFam" id="3.40.50.720:FF:000159">
    <property type="entry name" value="dTDP-4-dehydrorhamnose reductase"/>
    <property type="match status" value="1"/>
</dbReference>
<accession>A0A398CLJ8</accession>
<comment type="caution">
    <text evidence="4">The sequence shown here is derived from an EMBL/GenBank/DDBJ whole genome shotgun (WGS) entry which is preliminary data.</text>
</comment>
<dbReference type="Gene3D" id="3.90.25.10">
    <property type="entry name" value="UDP-galactose 4-epimerase, domain 1"/>
    <property type="match status" value="1"/>
</dbReference>
<protein>
    <recommendedName>
        <fullName evidence="2">dTDP-4-dehydrorhamnose reductase</fullName>
        <ecNumber evidence="2">1.1.1.133</ecNumber>
    </recommendedName>
</protein>
<dbReference type="GO" id="GO:0019305">
    <property type="term" value="P:dTDP-rhamnose biosynthetic process"/>
    <property type="evidence" value="ECO:0007669"/>
    <property type="project" value="UniProtKB-UniPathway"/>
</dbReference>
<dbReference type="UniPathway" id="UPA00124"/>
<comment type="similarity">
    <text evidence="1 2">Belongs to the dTDP-4-dehydrorhamnose reductase family.</text>
</comment>
<dbReference type="RefSeq" id="WP_119150129.1">
    <property type="nucleotide sequence ID" value="NZ_JBHSOV010000009.1"/>
</dbReference>
<name>A0A398CLJ8_9BACL</name>
<sequence>MKVVVTGGSGQLGKEVMLVLQGKHEVYGLGRQELNVADPQQCKEVLDRIRPQAIIHCAAYTAVDKAETDSEQAYLVNATGTKHIAAAAESIGAKLCYISTDYVFDGEGTAPYRVSAPTQPRSVYGQSKLLGEHYARKLCTKAFVVRTSWVYGLHGANFVKTMLKLGQEKDSLKVVNDQIGSPTYTRDLAMFLLELIESDRYGVYHASNSGSCSWYEFASAIFEEAGINVQVEPCSTAEFPRPAPRPKYSVMDLSDLGSNGFQPMRPWREALRCFLQSL</sequence>
<dbReference type="EC" id="1.1.1.133" evidence="2"/>
<dbReference type="Gene3D" id="3.40.50.720">
    <property type="entry name" value="NAD(P)-binding Rossmann-like Domain"/>
    <property type="match status" value="1"/>
</dbReference>
<dbReference type="CDD" id="cd05254">
    <property type="entry name" value="dTDP_HR_like_SDR_e"/>
    <property type="match status" value="1"/>
</dbReference>
<gene>
    <name evidence="4" type="primary">rfbD</name>
    <name evidence="4" type="ORF">D3H35_15115</name>
</gene>
<dbReference type="Pfam" id="PF04321">
    <property type="entry name" value="RmlD_sub_bind"/>
    <property type="match status" value="1"/>
</dbReference>
<keyword evidence="5" id="KW-1185">Reference proteome</keyword>
<dbReference type="AlphaFoldDB" id="A0A398CLJ8"/>
<evidence type="ECO:0000256" key="1">
    <source>
        <dbReference type="ARBA" id="ARBA00010944"/>
    </source>
</evidence>
<dbReference type="NCBIfam" id="TIGR01214">
    <property type="entry name" value="rmlD"/>
    <property type="match status" value="1"/>
</dbReference>
<dbReference type="EMBL" id="QXJM01000039">
    <property type="protein sequence ID" value="RIE02089.1"/>
    <property type="molecule type" value="Genomic_DNA"/>
</dbReference>
<dbReference type="Proteomes" id="UP000266340">
    <property type="component" value="Unassembled WGS sequence"/>
</dbReference>